<name>A0A158J8M0_CABCO</name>
<dbReference type="CDD" id="cd11731">
    <property type="entry name" value="Lin1944_like_SDR_c"/>
    <property type="match status" value="1"/>
</dbReference>
<protein>
    <submittedName>
        <fullName evidence="3">Short-chain dehydrogenase/reductase SDR</fullName>
    </submittedName>
</protein>
<organism evidence="3 4">
    <name type="scientific">Caballeronia cordobensis</name>
    <name type="common">Burkholderia cordobensis</name>
    <dbReference type="NCBI Taxonomy" id="1353886"/>
    <lineage>
        <taxon>Bacteria</taxon>
        <taxon>Pseudomonadati</taxon>
        <taxon>Pseudomonadota</taxon>
        <taxon>Betaproteobacteria</taxon>
        <taxon>Burkholderiales</taxon>
        <taxon>Burkholderiaceae</taxon>
        <taxon>Caballeronia</taxon>
    </lineage>
</organism>
<dbReference type="RefSeq" id="WP_053568955.1">
    <property type="nucleotide sequence ID" value="NZ_FCNY02000021.1"/>
</dbReference>
<evidence type="ECO:0000256" key="2">
    <source>
        <dbReference type="ARBA" id="ARBA00023002"/>
    </source>
</evidence>
<keyword evidence="4" id="KW-1185">Reference proteome</keyword>
<evidence type="ECO:0000256" key="1">
    <source>
        <dbReference type="ARBA" id="ARBA00006484"/>
    </source>
</evidence>
<dbReference type="InterPro" id="IPR051122">
    <property type="entry name" value="SDR_DHRS6-like"/>
</dbReference>
<dbReference type="EMBL" id="FCNY02000021">
    <property type="protein sequence ID" value="SAL64813.1"/>
    <property type="molecule type" value="Genomic_DNA"/>
</dbReference>
<dbReference type="GO" id="GO:0016491">
    <property type="term" value="F:oxidoreductase activity"/>
    <property type="evidence" value="ECO:0007669"/>
    <property type="project" value="UniProtKB-KW"/>
</dbReference>
<dbReference type="Proteomes" id="UP000054740">
    <property type="component" value="Unassembled WGS sequence"/>
</dbReference>
<evidence type="ECO:0000313" key="3">
    <source>
        <dbReference type="EMBL" id="SAL64813.1"/>
    </source>
</evidence>
<dbReference type="AlphaFoldDB" id="A0A158J8M0"/>
<evidence type="ECO:0000313" key="4">
    <source>
        <dbReference type="Proteomes" id="UP000054740"/>
    </source>
</evidence>
<gene>
    <name evidence="3" type="ORF">AWB70_06030</name>
</gene>
<dbReference type="NCBIfam" id="NF005754">
    <property type="entry name" value="PRK07578.1"/>
    <property type="match status" value="1"/>
</dbReference>
<dbReference type="SUPFAM" id="SSF51735">
    <property type="entry name" value="NAD(P)-binding Rossmann-fold domains"/>
    <property type="match status" value="1"/>
</dbReference>
<dbReference type="InterPro" id="IPR002347">
    <property type="entry name" value="SDR_fam"/>
</dbReference>
<comment type="similarity">
    <text evidence="1">Belongs to the short-chain dehydrogenases/reductases (SDR) family.</text>
</comment>
<accession>A0A158J8M0</accession>
<dbReference type="Pfam" id="PF13561">
    <property type="entry name" value="adh_short_C2"/>
    <property type="match status" value="1"/>
</dbReference>
<keyword evidence="2" id="KW-0560">Oxidoreductase</keyword>
<dbReference type="InterPro" id="IPR036291">
    <property type="entry name" value="NAD(P)-bd_dom_sf"/>
</dbReference>
<dbReference type="Gene3D" id="3.40.50.720">
    <property type="entry name" value="NAD(P)-binding Rossmann-like Domain"/>
    <property type="match status" value="1"/>
</dbReference>
<dbReference type="PANTHER" id="PTHR43477">
    <property type="entry name" value="DIHYDROANTICAPSIN 7-DEHYDROGENASE"/>
    <property type="match status" value="1"/>
</dbReference>
<dbReference type="PANTHER" id="PTHR43477:SF1">
    <property type="entry name" value="DIHYDROANTICAPSIN 7-DEHYDROGENASE"/>
    <property type="match status" value="1"/>
</dbReference>
<proteinExistence type="inferred from homology"/>
<sequence length="201" mass="21008">MSKVLIIGATGTIGRAVVGALAGRHDVVEVGATRGSHRVNFKDPSDVTRLFESIGRVGHVVTAAGNVHFGSLAETTVAQFWTGLTDKLMGQVNVVLIGQAWVNDGGSFTLTSGITADQPVRDGTNAATVNKALEGFALGASIDLKRGLRINVVSPTMLEESVPSFGPYFPGFDPVSSSRVGLAYVRSIEGGDTGQVYRVGY</sequence>
<reference evidence="4" key="1">
    <citation type="submission" date="2016-01" db="EMBL/GenBank/DDBJ databases">
        <authorList>
            <person name="Peeters C."/>
        </authorList>
    </citation>
    <scope>NUCLEOTIDE SEQUENCE [LARGE SCALE GENOMIC DNA]</scope>
</reference>